<evidence type="ECO:0000259" key="4">
    <source>
        <dbReference type="SMART" id="SM00822"/>
    </source>
</evidence>
<keyword evidence="2" id="KW-0560">Oxidoreductase</keyword>
<protein>
    <submittedName>
        <fullName evidence="5">Short-chain dehydrogenase</fullName>
    </submittedName>
</protein>
<dbReference type="InterPro" id="IPR036291">
    <property type="entry name" value="NAD(P)-bd_dom_sf"/>
</dbReference>
<name>A0ABN6MQI6_9BACT</name>
<dbReference type="InterPro" id="IPR002347">
    <property type="entry name" value="SDR_fam"/>
</dbReference>
<dbReference type="Pfam" id="PF00106">
    <property type="entry name" value="adh_short"/>
    <property type="match status" value="1"/>
</dbReference>
<comment type="similarity">
    <text evidence="1 3">Belongs to the short-chain dehydrogenases/reductases (SDR) family.</text>
</comment>
<dbReference type="PANTHER" id="PTHR44196">
    <property type="entry name" value="DEHYDROGENASE/REDUCTASE SDR FAMILY MEMBER 7B"/>
    <property type="match status" value="1"/>
</dbReference>
<dbReference type="Proteomes" id="UP001162891">
    <property type="component" value="Chromosome"/>
</dbReference>
<dbReference type="PRINTS" id="PR00081">
    <property type="entry name" value="GDHRDH"/>
</dbReference>
<organism evidence="5 6">
    <name type="scientific">Anaeromyxobacter oryzae</name>
    <dbReference type="NCBI Taxonomy" id="2918170"/>
    <lineage>
        <taxon>Bacteria</taxon>
        <taxon>Pseudomonadati</taxon>
        <taxon>Myxococcota</taxon>
        <taxon>Myxococcia</taxon>
        <taxon>Myxococcales</taxon>
        <taxon>Cystobacterineae</taxon>
        <taxon>Anaeromyxobacteraceae</taxon>
        <taxon>Anaeromyxobacter</taxon>
    </lineage>
</organism>
<gene>
    <name evidence="5" type="ORF">AMOR_21960</name>
</gene>
<dbReference type="InterPro" id="IPR057326">
    <property type="entry name" value="KR_dom"/>
</dbReference>
<evidence type="ECO:0000256" key="1">
    <source>
        <dbReference type="ARBA" id="ARBA00006484"/>
    </source>
</evidence>
<evidence type="ECO:0000256" key="3">
    <source>
        <dbReference type="RuleBase" id="RU000363"/>
    </source>
</evidence>
<evidence type="ECO:0000313" key="6">
    <source>
        <dbReference type="Proteomes" id="UP001162891"/>
    </source>
</evidence>
<feature type="domain" description="Ketoreductase" evidence="4">
    <location>
        <begin position="8"/>
        <end position="195"/>
    </location>
</feature>
<dbReference type="PRINTS" id="PR00080">
    <property type="entry name" value="SDRFAMILY"/>
</dbReference>
<dbReference type="NCBIfam" id="NF005495">
    <property type="entry name" value="PRK07109.1"/>
    <property type="match status" value="1"/>
</dbReference>
<dbReference type="InterPro" id="IPR020904">
    <property type="entry name" value="Sc_DH/Rdtase_CS"/>
</dbReference>
<dbReference type="EMBL" id="AP025591">
    <property type="protein sequence ID" value="BDG03200.1"/>
    <property type="molecule type" value="Genomic_DNA"/>
</dbReference>
<accession>A0ABN6MQI6</accession>
<dbReference type="SMART" id="SM00822">
    <property type="entry name" value="PKS_KR"/>
    <property type="match status" value="1"/>
</dbReference>
<evidence type="ECO:0000256" key="2">
    <source>
        <dbReference type="ARBA" id="ARBA00023002"/>
    </source>
</evidence>
<proteinExistence type="inferred from homology"/>
<keyword evidence="6" id="KW-1185">Reference proteome</keyword>
<dbReference type="Gene3D" id="3.40.50.720">
    <property type="entry name" value="NAD(P)-binding Rossmann-like Domain"/>
    <property type="match status" value="1"/>
</dbReference>
<dbReference type="SUPFAM" id="SSF51735">
    <property type="entry name" value="NAD(P)-binding Rossmann-fold domains"/>
    <property type="match status" value="1"/>
</dbReference>
<dbReference type="PANTHER" id="PTHR44196:SF1">
    <property type="entry name" value="DEHYDROGENASE_REDUCTASE SDR FAMILY MEMBER 7B"/>
    <property type="match status" value="1"/>
</dbReference>
<dbReference type="PROSITE" id="PS00061">
    <property type="entry name" value="ADH_SHORT"/>
    <property type="match status" value="1"/>
</dbReference>
<sequence>MRGKLAGKVAVVTGASSGIGRATALRLAREGASVALAARGKDALREVEEAIARSGGRAIVVECDVADEDAVDHLAAEAQAQLGPLDLWVNDAAVLAMGRFEDTPPEVFRKLVETNLIGTVNGARAALRRFRTRGRGVLVNVASIDGRVAAPYASAYVASKHAVVGFSASLRQELRLTGLRHVHVCTVLPATIDTPLFQHAANFTGVQVKALPPVYAPERVARVIARLATHPRREVLVGTSAHLLSALWSFAPAAAERVLARMIDRQHLAHERPVLDSAGNAFGPTRPEAEHGGWRRAGGRWRKAVAFGLPAALAATALFARREE</sequence>
<dbReference type="RefSeq" id="WP_248360989.1">
    <property type="nucleotide sequence ID" value="NZ_AP025591.1"/>
</dbReference>
<reference evidence="6" key="1">
    <citation type="journal article" date="2022" name="Int. J. Syst. Evol. Microbiol.">
        <title>Anaeromyxobacter oryzae sp. nov., Anaeromyxobacter diazotrophicus sp. nov. and Anaeromyxobacter paludicola sp. nov., isolated from paddy soils.</title>
        <authorList>
            <person name="Itoh H."/>
            <person name="Xu Z."/>
            <person name="Mise K."/>
            <person name="Masuda Y."/>
            <person name="Ushijima N."/>
            <person name="Hayakawa C."/>
            <person name="Shiratori Y."/>
            <person name="Senoo K."/>
        </authorList>
    </citation>
    <scope>NUCLEOTIDE SEQUENCE [LARGE SCALE GENOMIC DNA]</scope>
    <source>
        <strain evidence="6">Red232</strain>
    </source>
</reference>
<evidence type="ECO:0000313" key="5">
    <source>
        <dbReference type="EMBL" id="BDG03200.1"/>
    </source>
</evidence>